<dbReference type="PANTHER" id="PTHR32063">
    <property type="match status" value="1"/>
</dbReference>
<keyword evidence="1" id="KW-0812">Transmembrane</keyword>
<dbReference type="Pfam" id="PF00873">
    <property type="entry name" value="ACR_tran"/>
    <property type="match status" value="1"/>
</dbReference>
<reference evidence="2 3" key="1">
    <citation type="journal article" date="2018" name="Front. Microbiol.">
        <title>Genome-Based Analysis Reveals the Taxonomy and Diversity of the Family Idiomarinaceae.</title>
        <authorList>
            <person name="Liu Y."/>
            <person name="Lai Q."/>
            <person name="Shao Z."/>
        </authorList>
    </citation>
    <scope>NUCLEOTIDE SEQUENCE [LARGE SCALE GENOMIC DNA]</scope>
    <source>
        <strain evidence="2 3">GBSy1</strain>
    </source>
</reference>
<dbReference type="Gene3D" id="3.30.70.1440">
    <property type="entry name" value="Multidrug efflux transporter AcrB pore domain"/>
    <property type="match status" value="1"/>
</dbReference>
<dbReference type="SUPFAM" id="SSF82693">
    <property type="entry name" value="Multidrug efflux transporter AcrB pore domain, PN1, PN2, PC1 and PC2 subdomains"/>
    <property type="match status" value="2"/>
</dbReference>
<organism evidence="2 3">
    <name type="scientific">Aliidiomarina sedimenti</name>
    <dbReference type="NCBI Taxonomy" id="1933879"/>
    <lineage>
        <taxon>Bacteria</taxon>
        <taxon>Pseudomonadati</taxon>
        <taxon>Pseudomonadota</taxon>
        <taxon>Gammaproteobacteria</taxon>
        <taxon>Alteromonadales</taxon>
        <taxon>Idiomarinaceae</taxon>
        <taxon>Aliidiomarina</taxon>
    </lineage>
</organism>
<keyword evidence="3" id="KW-1185">Reference proteome</keyword>
<dbReference type="Gene3D" id="3.30.70.1320">
    <property type="entry name" value="Multidrug efflux transporter AcrB pore domain like"/>
    <property type="match status" value="1"/>
</dbReference>
<dbReference type="Proteomes" id="UP000287410">
    <property type="component" value="Unassembled WGS sequence"/>
</dbReference>
<dbReference type="InterPro" id="IPR027463">
    <property type="entry name" value="AcrB_DN_DC_subdom"/>
</dbReference>
<dbReference type="Gene3D" id="1.20.1640.10">
    <property type="entry name" value="Multidrug efflux transporter AcrB transmembrane domain"/>
    <property type="match status" value="2"/>
</dbReference>
<gene>
    <name evidence="2" type="ORF">CWE12_06110</name>
</gene>
<dbReference type="RefSeq" id="WP_126788784.1">
    <property type="nucleotide sequence ID" value="NZ_PIPN01000002.1"/>
</dbReference>
<feature type="transmembrane region" description="Helical" evidence="1">
    <location>
        <begin position="535"/>
        <end position="557"/>
    </location>
</feature>
<dbReference type="SUPFAM" id="SSF82714">
    <property type="entry name" value="Multidrug efflux transporter AcrB TolC docking domain, DN and DC subdomains"/>
    <property type="match status" value="2"/>
</dbReference>
<feature type="transmembrane region" description="Helical" evidence="1">
    <location>
        <begin position="869"/>
        <end position="888"/>
    </location>
</feature>
<evidence type="ECO:0000313" key="3">
    <source>
        <dbReference type="Proteomes" id="UP000287410"/>
    </source>
</evidence>
<feature type="transmembrane region" description="Helical" evidence="1">
    <location>
        <begin position="921"/>
        <end position="947"/>
    </location>
</feature>
<sequence>MTQDHVTQDQPRPTGIIAWFANNPVAANLLMVFIIVLGLIGYATAQRQMFPQMEVNYIHVNSVFRGAAPQEIEEGILIKVEEALQDVEGIKRVRSVAWRGGGQVSIELDEGEDISQRLDQVKLNIDSIATFPAGMEPLTIYQVEFRQQAVELVLTGSDNPIELKEMGRDIERELLQLNNVSFVDFNSMPAWEIGVEVAPETLRRYAITLQDVATAIRQYSDNLSAGNIRTESGMIAIRSEQRAYRGDDFAQIPVIVGNQGEIVYLGDIATIHDGFEERINYMRYNGQPSAYMAINASSSQSLPDVAGAVNDYVEWKNTDLPPGFELNVLVDMTYYLNGRLTMMLTNMLQGGVLVFLMLMLFLRMRVAFWVMLGLPVAFLGAFWLMPFFSISINIISLFAFIMVLGIVVDDAIVTGESAYAETEVNGHSVDNVVRGAQHVAVPATFGVLTTIAVFAPFLMTQGMEAAFFKPLAGVVILCLVFSLIESKLILPAHLAHTKLKPLKENDIRARFNRRFQAFINNVYQPLLNRCISHRYMTFAVFVALFIISMSLITSGHVRNVGQPKVSHDYPSINFEMNQSASEQQTLAALQSLEQMFHQVEAESQEEFGQPMMVNILAFLNGQTQGRILMTLVAEDDRPYNSFELSRRWREAMPEIAGLRELTIYDSVTSGGGDGDLGYRLFGRDLDQLNDAGNWLAAELRRIPGFIDISSTIDSSAREFNIALKPRAHQLGLTPAAIVAQVGHGFYGAEAQRMIRDGDEVRVMVRYPRENREQISELEYTRIRLDNGDFVMLGDVAQLEEVPGVARVNRESGFRTVRVFGSVDQAVTTSGEVATAVSENLMPELLERFPGVRTELGGDFAEQQQQAAEMVMFFVAGLLAVFILLAIPLKSYSQPLIVMSVIPFGMIGAVWGHFILGYDLSMMSFFGIIAAAGVVINDSLVLTSYVNYARSQGLSMYESVMGAGRKRFRAIILTSLTTFFGLLPIMFEKSLQAQFVIPMAISLAFAVLFATMITLLLVPCLYLILDDLKGLLARLFGRIFRRRERLEESSTTS</sequence>
<evidence type="ECO:0000256" key="1">
    <source>
        <dbReference type="SAM" id="Phobius"/>
    </source>
</evidence>
<feature type="transmembrane region" description="Helical" evidence="1">
    <location>
        <begin position="895"/>
        <end position="915"/>
    </location>
</feature>
<dbReference type="Gene3D" id="3.30.2090.10">
    <property type="entry name" value="Multidrug efflux transporter AcrB TolC docking domain, DN and DC subdomains"/>
    <property type="match status" value="2"/>
</dbReference>
<feature type="transmembrane region" description="Helical" evidence="1">
    <location>
        <begin position="967"/>
        <end position="986"/>
    </location>
</feature>
<feature type="transmembrane region" description="Helical" evidence="1">
    <location>
        <begin position="366"/>
        <end position="384"/>
    </location>
</feature>
<feature type="transmembrane region" description="Helical" evidence="1">
    <location>
        <begin position="390"/>
        <end position="408"/>
    </location>
</feature>
<dbReference type="PANTHER" id="PTHR32063:SF33">
    <property type="entry name" value="RND SUPERFAMILY EFFLUX PUMP PERMEASE COMPONENT"/>
    <property type="match status" value="1"/>
</dbReference>
<dbReference type="Gene3D" id="3.30.70.1430">
    <property type="entry name" value="Multidrug efflux transporter AcrB pore domain"/>
    <property type="match status" value="2"/>
</dbReference>
<feature type="transmembrane region" description="Helical" evidence="1">
    <location>
        <begin position="439"/>
        <end position="459"/>
    </location>
</feature>
<name>A0ABY0C054_9GAMM</name>
<dbReference type="InterPro" id="IPR001036">
    <property type="entry name" value="Acrflvin-R"/>
</dbReference>
<evidence type="ECO:0000313" key="2">
    <source>
        <dbReference type="EMBL" id="RUO30808.1"/>
    </source>
</evidence>
<feature type="transmembrane region" description="Helical" evidence="1">
    <location>
        <begin position="25"/>
        <end position="45"/>
    </location>
</feature>
<feature type="transmembrane region" description="Helical" evidence="1">
    <location>
        <begin position="998"/>
        <end position="1024"/>
    </location>
</feature>
<comment type="caution">
    <text evidence="2">The sequence shown here is derived from an EMBL/GenBank/DDBJ whole genome shotgun (WGS) entry which is preliminary data.</text>
</comment>
<protein>
    <submittedName>
        <fullName evidence="2">Acriflavin resistance protein</fullName>
    </submittedName>
</protein>
<dbReference type="EMBL" id="PIPN01000002">
    <property type="protein sequence ID" value="RUO30808.1"/>
    <property type="molecule type" value="Genomic_DNA"/>
</dbReference>
<keyword evidence="1" id="KW-1133">Transmembrane helix</keyword>
<accession>A0ABY0C054</accession>
<proteinExistence type="predicted"/>
<feature type="transmembrane region" description="Helical" evidence="1">
    <location>
        <begin position="471"/>
        <end position="490"/>
    </location>
</feature>
<keyword evidence="1" id="KW-0472">Membrane</keyword>
<dbReference type="PRINTS" id="PR00702">
    <property type="entry name" value="ACRIFLAVINRP"/>
</dbReference>
<dbReference type="SUPFAM" id="SSF82866">
    <property type="entry name" value="Multidrug efflux transporter AcrB transmembrane domain"/>
    <property type="match status" value="2"/>
</dbReference>